<dbReference type="Proteomes" id="UP001358586">
    <property type="component" value="Chromosome 11"/>
</dbReference>
<dbReference type="InterPro" id="IPR005123">
    <property type="entry name" value="Oxoglu/Fe-dep_dioxygenase_dom"/>
</dbReference>
<comment type="caution">
    <text evidence="5">The sequence shown here is derived from an EMBL/GenBank/DDBJ whole genome shotgun (WGS) entry which is preliminary data.</text>
</comment>
<gene>
    <name evidence="5" type="ORF">PVK06_037251</name>
</gene>
<evidence type="ECO:0000259" key="4">
    <source>
        <dbReference type="PROSITE" id="PS51471"/>
    </source>
</evidence>
<evidence type="ECO:0000313" key="6">
    <source>
        <dbReference type="Proteomes" id="UP001358586"/>
    </source>
</evidence>
<organism evidence="5 6">
    <name type="scientific">Gossypium arboreum</name>
    <name type="common">Tree cotton</name>
    <name type="synonym">Gossypium nanking</name>
    <dbReference type="NCBI Taxonomy" id="29729"/>
    <lineage>
        <taxon>Eukaryota</taxon>
        <taxon>Viridiplantae</taxon>
        <taxon>Streptophyta</taxon>
        <taxon>Embryophyta</taxon>
        <taxon>Tracheophyta</taxon>
        <taxon>Spermatophyta</taxon>
        <taxon>Magnoliopsida</taxon>
        <taxon>eudicotyledons</taxon>
        <taxon>Gunneridae</taxon>
        <taxon>Pentapetalae</taxon>
        <taxon>rosids</taxon>
        <taxon>malvids</taxon>
        <taxon>Malvales</taxon>
        <taxon>Malvaceae</taxon>
        <taxon>Malvoideae</taxon>
        <taxon>Gossypium</taxon>
    </lineage>
</organism>
<dbReference type="InterPro" id="IPR027443">
    <property type="entry name" value="IPNS-like_sf"/>
</dbReference>
<comment type="similarity">
    <text evidence="3">Belongs to the iron/ascorbate-dependent oxidoreductase family.</text>
</comment>
<evidence type="ECO:0000313" key="5">
    <source>
        <dbReference type="EMBL" id="KAK5782746.1"/>
    </source>
</evidence>
<proteinExistence type="inferred from homology"/>
<accession>A0ABR0MWR9</accession>
<dbReference type="InterPro" id="IPR044861">
    <property type="entry name" value="IPNS-like_FE2OG_OXY"/>
</dbReference>
<dbReference type="SUPFAM" id="SSF51197">
    <property type="entry name" value="Clavaminate synthase-like"/>
    <property type="match status" value="1"/>
</dbReference>
<dbReference type="Pfam" id="PF14226">
    <property type="entry name" value="DIOX_N"/>
    <property type="match status" value="1"/>
</dbReference>
<evidence type="ECO:0000256" key="2">
    <source>
        <dbReference type="ARBA" id="ARBA00023004"/>
    </source>
</evidence>
<reference evidence="5 6" key="1">
    <citation type="submission" date="2023-03" db="EMBL/GenBank/DDBJ databases">
        <title>WGS of Gossypium arboreum.</title>
        <authorList>
            <person name="Yu D."/>
        </authorList>
    </citation>
    <scope>NUCLEOTIDE SEQUENCE [LARGE SCALE GENOMIC DNA]</scope>
    <source>
        <tissue evidence="5">Leaf</tissue>
    </source>
</reference>
<keyword evidence="3" id="KW-0560">Oxidoreductase</keyword>
<dbReference type="InterPro" id="IPR050231">
    <property type="entry name" value="Iron_ascorbate_oxido_reductase"/>
</dbReference>
<dbReference type="Pfam" id="PF03171">
    <property type="entry name" value="2OG-FeII_Oxy"/>
    <property type="match status" value="1"/>
</dbReference>
<evidence type="ECO:0000256" key="1">
    <source>
        <dbReference type="ARBA" id="ARBA00022723"/>
    </source>
</evidence>
<sequence length="322" mass="36797">MMSELEEDSLKLPVLDLTQPDNIESSVLSSLLKACQEWGFFYVTNHGIPINLFTKIREFSNHIFSLGSDTKLKLGPSSRLKTYTPHFIASPYFESLRVSGPDFFDSSKASIDELFGQHKPEFSEILQEYGNHMMKLSKRIIEIILKSLGTGYEKKFLDSEFGNCHGYMRIVNYTPPSNVKENQVEGLGMHTDMSCITIVFQDELGGLQMRSKDGKWLNIHPCKNSLVVNIGDLMQAWSNGRLRSSEHRVVLTRSQNRFSLAFFWCFEDEKEVIAPNEILGNGNPRIYQPFVCLKYIKFRESNEVGNFEKIGYTVKDFAGLNV</sequence>
<keyword evidence="6" id="KW-1185">Reference proteome</keyword>
<protein>
    <recommendedName>
        <fullName evidence="4">Fe2OG dioxygenase domain-containing protein</fullName>
    </recommendedName>
</protein>
<dbReference type="Gene3D" id="2.60.120.330">
    <property type="entry name" value="B-lactam Antibiotic, Isopenicillin N Synthase, Chain"/>
    <property type="match status" value="1"/>
</dbReference>
<keyword evidence="2 3" id="KW-0408">Iron</keyword>
<dbReference type="InterPro" id="IPR026992">
    <property type="entry name" value="DIOX_N"/>
</dbReference>
<dbReference type="EMBL" id="JARKNE010000011">
    <property type="protein sequence ID" value="KAK5782746.1"/>
    <property type="molecule type" value="Genomic_DNA"/>
</dbReference>
<evidence type="ECO:0000256" key="3">
    <source>
        <dbReference type="RuleBase" id="RU003682"/>
    </source>
</evidence>
<dbReference type="PANTHER" id="PTHR47990">
    <property type="entry name" value="2-OXOGLUTARATE (2OG) AND FE(II)-DEPENDENT OXYGENASE SUPERFAMILY PROTEIN-RELATED"/>
    <property type="match status" value="1"/>
</dbReference>
<dbReference type="PROSITE" id="PS51471">
    <property type="entry name" value="FE2OG_OXY"/>
    <property type="match status" value="1"/>
</dbReference>
<feature type="domain" description="Fe2OG dioxygenase" evidence="4">
    <location>
        <begin position="164"/>
        <end position="267"/>
    </location>
</feature>
<name>A0ABR0MWR9_GOSAR</name>
<keyword evidence="1 3" id="KW-0479">Metal-binding</keyword>